<accession>A0A0F9KN32</accession>
<organism evidence="1">
    <name type="scientific">marine sediment metagenome</name>
    <dbReference type="NCBI Taxonomy" id="412755"/>
    <lineage>
        <taxon>unclassified sequences</taxon>
        <taxon>metagenomes</taxon>
        <taxon>ecological metagenomes</taxon>
    </lineage>
</organism>
<reference evidence="1" key="1">
    <citation type="journal article" date="2015" name="Nature">
        <title>Complex archaea that bridge the gap between prokaryotes and eukaryotes.</title>
        <authorList>
            <person name="Spang A."/>
            <person name="Saw J.H."/>
            <person name="Jorgensen S.L."/>
            <person name="Zaremba-Niedzwiedzka K."/>
            <person name="Martijn J."/>
            <person name="Lind A.E."/>
            <person name="van Eijk R."/>
            <person name="Schleper C."/>
            <person name="Guy L."/>
            <person name="Ettema T.J."/>
        </authorList>
    </citation>
    <scope>NUCLEOTIDE SEQUENCE</scope>
</reference>
<dbReference type="AlphaFoldDB" id="A0A0F9KN32"/>
<evidence type="ECO:0000313" key="1">
    <source>
        <dbReference type="EMBL" id="KKM23528.1"/>
    </source>
</evidence>
<sequence length="91" mass="10587">MENFSDALRVEVLETENANASDVALVQAACRVVDLDPASVISARFTDDDIYLMTEDLSEIHVERSELPTIHRRWARQKLEQWYECIKRYLS</sequence>
<dbReference type="EMBL" id="LAZR01013106">
    <property type="protein sequence ID" value="KKM23528.1"/>
    <property type="molecule type" value="Genomic_DNA"/>
</dbReference>
<gene>
    <name evidence="1" type="ORF">LCGC14_1614260</name>
</gene>
<proteinExistence type="predicted"/>
<protein>
    <submittedName>
        <fullName evidence="1">Uncharacterized protein</fullName>
    </submittedName>
</protein>
<name>A0A0F9KN32_9ZZZZ</name>
<comment type="caution">
    <text evidence="1">The sequence shown here is derived from an EMBL/GenBank/DDBJ whole genome shotgun (WGS) entry which is preliminary data.</text>
</comment>